<gene>
    <name evidence="4" type="ORF">KHQ06_23240</name>
</gene>
<name>A0ABX8CH89_9NOCA</name>
<protein>
    <submittedName>
        <fullName evidence="4">Acyl carrier protein</fullName>
    </submittedName>
</protein>
<dbReference type="Proteomes" id="UP000683310">
    <property type="component" value="Chromosome"/>
</dbReference>
<evidence type="ECO:0000313" key="4">
    <source>
        <dbReference type="EMBL" id="QVI19326.1"/>
    </source>
</evidence>
<reference evidence="4 5" key="1">
    <citation type="submission" date="2021-04" db="EMBL/GenBank/DDBJ databases">
        <title>Nocardia tengchongensis.</title>
        <authorList>
            <person name="Zhuang k."/>
            <person name="Ran Y."/>
            <person name="Li W."/>
        </authorList>
    </citation>
    <scope>NUCLEOTIDE SEQUENCE [LARGE SCALE GENOMIC DNA]</scope>
    <source>
        <strain evidence="4 5">CFH S0057</strain>
    </source>
</reference>
<dbReference type="InterPro" id="IPR006162">
    <property type="entry name" value="Ppantetheine_attach_site"/>
</dbReference>
<proteinExistence type="predicted"/>
<evidence type="ECO:0000259" key="3">
    <source>
        <dbReference type="PROSITE" id="PS50075"/>
    </source>
</evidence>
<dbReference type="EMBL" id="CP074371">
    <property type="protein sequence ID" value="QVI19326.1"/>
    <property type="molecule type" value="Genomic_DNA"/>
</dbReference>
<dbReference type="SMART" id="SM01294">
    <property type="entry name" value="PKS_PP_betabranch"/>
    <property type="match status" value="1"/>
</dbReference>
<dbReference type="InterPro" id="IPR009081">
    <property type="entry name" value="PP-bd_ACP"/>
</dbReference>
<keyword evidence="1" id="KW-0596">Phosphopantetheine</keyword>
<evidence type="ECO:0000313" key="5">
    <source>
        <dbReference type="Proteomes" id="UP000683310"/>
    </source>
</evidence>
<keyword evidence="2" id="KW-0597">Phosphoprotein</keyword>
<dbReference type="InterPro" id="IPR036736">
    <property type="entry name" value="ACP-like_sf"/>
</dbReference>
<dbReference type="PROSITE" id="PS00012">
    <property type="entry name" value="PHOSPHOPANTETHEINE"/>
    <property type="match status" value="1"/>
</dbReference>
<evidence type="ECO:0000256" key="1">
    <source>
        <dbReference type="ARBA" id="ARBA00022450"/>
    </source>
</evidence>
<dbReference type="Gene3D" id="1.10.1200.10">
    <property type="entry name" value="ACP-like"/>
    <property type="match status" value="1"/>
</dbReference>
<dbReference type="InterPro" id="IPR020806">
    <property type="entry name" value="PKS_PP-bd"/>
</dbReference>
<evidence type="ECO:0000256" key="2">
    <source>
        <dbReference type="ARBA" id="ARBA00022553"/>
    </source>
</evidence>
<sequence>MRPIVPAHRNDVAVDWLTARVAKYLGCAPATVDPAVPLAELGLDSVSAVNLCGEIEFEWDIDVDPTVVFDYPTIRELGAYIIAEAADRTGYAA</sequence>
<accession>A0ABX8CH89</accession>
<dbReference type="SUPFAM" id="SSF47336">
    <property type="entry name" value="ACP-like"/>
    <property type="match status" value="1"/>
</dbReference>
<dbReference type="SMART" id="SM00823">
    <property type="entry name" value="PKS_PP"/>
    <property type="match status" value="1"/>
</dbReference>
<dbReference type="PROSITE" id="PS50075">
    <property type="entry name" value="CARRIER"/>
    <property type="match status" value="1"/>
</dbReference>
<feature type="domain" description="Carrier" evidence="3">
    <location>
        <begin position="11"/>
        <end position="85"/>
    </location>
</feature>
<organism evidence="4 5">
    <name type="scientific">Nocardia tengchongensis</name>
    <dbReference type="NCBI Taxonomy" id="2055889"/>
    <lineage>
        <taxon>Bacteria</taxon>
        <taxon>Bacillati</taxon>
        <taxon>Actinomycetota</taxon>
        <taxon>Actinomycetes</taxon>
        <taxon>Mycobacteriales</taxon>
        <taxon>Nocardiaceae</taxon>
        <taxon>Nocardia</taxon>
    </lineage>
</organism>
<keyword evidence="5" id="KW-1185">Reference proteome</keyword>
<dbReference type="Pfam" id="PF00550">
    <property type="entry name" value="PP-binding"/>
    <property type="match status" value="1"/>
</dbReference>